<sequence>MPYMAQLQRSPIRKKTLGSYPHTMVVFSITLALLVIGLFGLLLIHAHRLSTVVKESIEVQVFLDRDLPETQLLRLHQDFARKKYIAYKGDQPQVRFLSKEEAARELLGPADDSQFRQLLGDNPLHDAFILNINAEYSDSLNMRRITDELRAESGVDDVAYVQSLIDSVNKNLRRISLVLLTFAALLTIVVVVLINNTIRLALYSQRFLIRSMQLVGATSFFIQRPFLRRATWQGFMSGILAGLTLLALLQYAYLQVDELRVLRDDRLIALLFAALIGLGCIIGFLSSYRAVRKYLGLSLDDLY</sequence>
<feature type="transmembrane region" description="Helical" evidence="11">
    <location>
        <begin position="20"/>
        <end position="44"/>
    </location>
</feature>
<dbReference type="PANTHER" id="PTHR47755">
    <property type="entry name" value="CELL DIVISION PROTEIN FTSX"/>
    <property type="match status" value="1"/>
</dbReference>
<dbReference type="PIRSF" id="PIRSF003097">
    <property type="entry name" value="FtsX"/>
    <property type="match status" value="1"/>
</dbReference>
<gene>
    <name evidence="14" type="ORF">GCM10011383_01300</name>
</gene>
<evidence type="ECO:0000256" key="3">
    <source>
        <dbReference type="ARBA" id="ARBA00021907"/>
    </source>
</evidence>
<evidence type="ECO:0000256" key="1">
    <source>
        <dbReference type="ARBA" id="ARBA00004651"/>
    </source>
</evidence>
<keyword evidence="6 11" id="KW-0812">Transmembrane</keyword>
<evidence type="ECO:0000259" key="12">
    <source>
        <dbReference type="Pfam" id="PF02687"/>
    </source>
</evidence>
<dbReference type="Pfam" id="PF02687">
    <property type="entry name" value="FtsX"/>
    <property type="match status" value="1"/>
</dbReference>
<feature type="transmembrane region" description="Helical" evidence="11">
    <location>
        <begin position="175"/>
        <end position="194"/>
    </location>
</feature>
<protein>
    <recommendedName>
        <fullName evidence="3 10">Cell division protein FtsX</fullName>
    </recommendedName>
</protein>
<evidence type="ECO:0000313" key="15">
    <source>
        <dbReference type="Proteomes" id="UP000632273"/>
    </source>
</evidence>
<evidence type="ECO:0000256" key="7">
    <source>
        <dbReference type="ARBA" id="ARBA00022989"/>
    </source>
</evidence>
<dbReference type="EMBL" id="BMHT01000001">
    <property type="protein sequence ID" value="GGE94320.1"/>
    <property type="molecule type" value="Genomic_DNA"/>
</dbReference>
<feature type="domain" description="ABC3 transporter permease C-terminal" evidence="12">
    <location>
        <begin position="181"/>
        <end position="294"/>
    </location>
</feature>
<keyword evidence="7 11" id="KW-1133">Transmembrane helix</keyword>
<feature type="transmembrane region" description="Helical" evidence="11">
    <location>
        <begin position="234"/>
        <end position="254"/>
    </location>
</feature>
<proteinExistence type="inferred from homology"/>
<name>A0ABQ1TG44_9BACT</name>
<reference evidence="15" key="1">
    <citation type="journal article" date="2019" name="Int. J. Syst. Evol. Microbiol.">
        <title>The Global Catalogue of Microorganisms (GCM) 10K type strain sequencing project: providing services to taxonomists for standard genome sequencing and annotation.</title>
        <authorList>
            <consortium name="The Broad Institute Genomics Platform"/>
            <consortium name="The Broad Institute Genome Sequencing Center for Infectious Disease"/>
            <person name="Wu L."/>
            <person name="Ma J."/>
        </authorList>
    </citation>
    <scope>NUCLEOTIDE SEQUENCE [LARGE SCALE GENOMIC DNA]</scope>
    <source>
        <strain evidence="15">CGMCC 1.15197</strain>
    </source>
</reference>
<accession>A0ABQ1TG44</accession>
<evidence type="ECO:0000256" key="9">
    <source>
        <dbReference type="ARBA" id="ARBA00023306"/>
    </source>
</evidence>
<comment type="subcellular location">
    <subcellularLocation>
        <location evidence="1">Cell membrane</location>
        <topology evidence="1">Multi-pass membrane protein</topology>
    </subcellularLocation>
</comment>
<keyword evidence="4 10" id="KW-1003">Cell membrane</keyword>
<evidence type="ECO:0000256" key="8">
    <source>
        <dbReference type="ARBA" id="ARBA00023136"/>
    </source>
</evidence>
<evidence type="ECO:0000259" key="13">
    <source>
        <dbReference type="Pfam" id="PF18075"/>
    </source>
</evidence>
<dbReference type="Pfam" id="PF18075">
    <property type="entry name" value="FtsX_ECD"/>
    <property type="match status" value="1"/>
</dbReference>
<dbReference type="PANTHER" id="PTHR47755:SF1">
    <property type="entry name" value="CELL DIVISION PROTEIN FTSX"/>
    <property type="match status" value="1"/>
</dbReference>
<feature type="transmembrane region" description="Helical" evidence="11">
    <location>
        <begin position="266"/>
        <end position="285"/>
    </location>
</feature>
<evidence type="ECO:0000256" key="4">
    <source>
        <dbReference type="ARBA" id="ARBA00022475"/>
    </source>
</evidence>
<organism evidence="14 15">
    <name type="scientific">Hymenobacter cavernae</name>
    <dbReference type="NCBI Taxonomy" id="2044852"/>
    <lineage>
        <taxon>Bacteria</taxon>
        <taxon>Pseudomonadati</taxon>
        <taxon>Bacteroidota</taxon>
        <taxon>Cytophagia</taxon>
        <taxon>Cytophagales</taxon>
        <taxon>Hymenobacteraceae</taxon>
        <taxon>Hymenobacter</taxon>
    </lineage>
</organism>
<comment type="similarity">
    <text evidence="2 10">Belongs to the ABC-4 integral membrane protein family. FtsX subfamily.</text>
</comment>
<keyword evidence="5 10" id="KW-0132">Cell division</keyword>
<evidence type="ECO:0000256" key="11">
    <source>
        <dbReference type="SAM" id="Phobius"/>
    </source>
</evidence>
<keyword evidence="15" id="KW-1185">Reference proteome</keyword>
<evidence type="ECO:0000256" key="6">
    <source>
        <dbReference type="ARBA" id="ARBA00022692"/>
    </source>
</evidence>
<evidence type="ECO:0000256" key="10">
    <source>
        <dbReference type="PIRNR" id="PIRNR003097"/>
    </source>
</evidence>
<feature type="domain" description="FtsX extracellular" evidence="13">
    <location>
        <begin position="57"/>
        <end position="158"/>
    </location>
</feature>
<dbReference type="Proteomes" id="UP000632273">
    <property type="component" value="Unassembled WGS sequence"/>
</dbReference>
<evidence type="ECO:0000313" key="14">
    <source>
        <dbReference type="EMBL" id="GGE94320.1"/>
    </source>
</evidence>
<dbReference type="GO" id="GO:0051301">
    <property type="term" value="P:cell division"/>
    <property type="evidence" value="ECO:0007669"/>
    <property type="project" value="UniProtKB-KW"/>
</dbReference>
<dbReference type="InterPro" id="IPR040690">
    <property type="entry name" value="FtsX_ECD"/>
</dbReference>
<dbReference type="Gene3D" id="3.30.70.3040">
    <property type="match status" value="1"/>
</dbReference>
<keyword evidence="8 10" id="KW-0472">Membrane</keyword>
<dbReference type="InterPro" id="IPR003838">
    <property type="entry name" value="ABC3_permease_C"/>
</dbReference>
<evidence type="ECO:0000256" key="5">
    <source>
        <dbReference type="ARBA" id="ARBA00022618"/>
    </source>
</evidence>
<comment type="caution">
    <text evidence="14">The sequence shown here is derived from an EMBL/GenBank/DDBJ whole genome shotgun (WGS) entry which is preliminary data.</text>
</comment>
<keyword evidence="9 10" id="KW-0131">Cell cycle</keyword>
<evidence type="ECO:0000256" key="2">
    <source>
        <dbReference type="ARBA" id="ARBA00007379"/>
    </source>
</evidence>
<dbReference type="InterPro" id="IPR004513">
    <property type="entry name" value="FtsX"/>
</dbReference>